<feature type="domain" description="Ubiquitin-like" evidence="3">
    <location>
        <begin position="134"/>
        <end position="210"/>
    </location>
</feature>
<evidence type="ECO:0000256" key="1">
    <source>
        <dbReference type="SAM" id="MobiDB-lite"/>
    </source>
</evidence>
<dbReference type="InterPro" id="IPR000626">
    <property type="entry name" value="Ubiquitin-like_dom"/>
</dbReference>
<dbReference type="PROSITE" id="PS51257">
    <property type="entry name" value="PROKAR_LIPOPROTEIN"/>
    <property type="match status" value="1"/>
</dbReference>
<feature type="region of interest" description="Disordered" evidence="1">
    <location>
        <begin position="215"/>
        <end position="255"/>
    </location>
</feature>
<comment type="caution">
    <text evidence="4">The sequence shown here is derived from an EMBL/GenBank/DDBJ whole genome shotgun (WGS) entry which is preliminary data.</text>
</comment>
<evidence type="ECO:0000313" key="4">
    <source>
        <dbReference type="EMBL" id="KAK2946169.1"/>
    </source>
</evidence>
<proteinExistence type="predicted"/>
<feature type="signal peptide" evidence="2">
    <location>
        <begin position="1"/>
        <end position="27"/>
    </location>
</feature>
<evidence type="ECO:0000256" key="2">
    <source>
        <dbReference type="SAM" id="SignalP"/>
    </source>
</evidence>
<accession>A0ABQ9X341</accession>
<sequence>MSAVVRLDDLTLSSLVYLLSCLSVSCGLCSSDGMIHRWGLNKTNSKPCHSPLHVGDRLVMEVDTQSTPDIIRFFVNGKDGENIILKFSYQQISLAGPGTSVRIDAVPGPDEPQQDLASLANISLTKSKRLTSQFDLIVESPFTGDQFTLRVHPQHNILQIKQLLVPLLKLSIKDITLMFEADELDDSTSLSEIDFCGNHTLIAFINKPDDTITNNSTTQSNMWVLPQPPPKEGDIQHSSKTNKSPSQAKHSWGTCPLTGKEIEKPGWVEGMEDEVFDFDALTDFVKENGMHPTTFEPIELHQIRQPLTDSVNPSTSVVLGNTEGSEEGSVPVILI</sequence>
<dbReference type="Proteomes" id="UP001281761">
    <property type="component" value="Unassembled WGS sequence"/>
</dbReference>
<reference evidence="4 5" key="1">
    <citation type="journal article" date="2022" name="bioRxiv">
        <title>Genomics of Preaxostyla Flagellates Illuminates Evolutionary Transitions and the Path Towards Mitochondrial Loss.</title>
        <authorList>
            <person name="Novak L.V.F."/>
            <person name="Treitli S.C."/>
            <person name="Pyrih J."/>
            <person name="Halakuc P."/>
            <person name="Pipaliya S.V."/>
            <person name="Vacek V."/>
            <person name="Brzon O."/>
            <person name="Soukal P."/>
            <person name="Eme L."/>
            <person name="Dacks J.B."/>
            <person name="Karnkowska A."/>
            <person name="Elias M."/>
            <person name="Hampl V."/>
        </authorList>
    </citation>
    <scope>NUCLEOTIDE SEQUENCE [LARGE SCALE GENOMIC DNA]</scope>
    <source>
        <strain evidence="4">NAU3</strain>
        <tissue evidence="4">Gut</tissue>
    </source>
</reference>
<dbReference type="CDD" id="cd17039">
    <property type="entry name" value="Ubl_ubiquitin_like"/>
    <property type="match status" value="1"/>
</dbReference>
<organism evidence="4 5">
    <name type="scientific">Blattamonas nauphoetae</name>
    <dbReference type="NCBI Taxonomy" id="2049346"/>
    <lineage>
        <taxon>Eukaryota</taxon>
        <taxon>Metamonada</taxon>
        <taxon>Preaxostyla</taxon>
        <taxon>Oxymonadida</taxon>
        <taxon>Blattamonas</taxon>
    </lineage>
</organism>
<name>A0ABQ9X341_9EUKA</name>
<dbReference type="Gene3D" id="3.10.20.90">
    <property type="entry name" value="Phosphatidylinositol 3-kinase Catalytic Subunit, Chain A, domain 1"/>
    <property type="match status" value="1"/>
</dbReference>
<dbReference type="SUPFAM" id="SSF54236">
    <property type="entry name" value="Ubiquitin-like"/>
    <property type="match status" value="1"/>
</dbReference>
<protein>
    <recommendedName>
        <fullName evidence="3">Ubiquitin-like domain-containing protein</fullName>
    </recommendedName>
</protein>
<feature type="chain" id="PRO_5045914795" description="Ubiquitin-like domain-containing protein" evidence="2">
    <location>
        <begin position="28"/>
        <end position="335"/>
    </location>
</feature>
<evidence type="ECO:0000313" key="5">
    <source>
        <dbReference type="Proteomes" id="UP001281761"/>
    </source>
</evidence>
<feature type="compositionally biased region" description="Polar residues" evidence="1">
    <location>
        <begin position="238"/>
        <end position="249"/>
    </location>
</feature>
<dbReference type="EMBL" id="JARBJD010000235">
    <property type="protein sequence ID" value="KAK2946169.1"/>
    <property type="molecule type" value="Genomic_DNA"/>
</dbReference>
<keyword evidence="2" id="KW-0732">Signal</keyword>
<keyword evidence="5" id="KW-1185">Reference proteome</keyword>
<evidence type="ECO:0000259" key="3">
    <source>
        <dbReference type="PROSITE" id="PS50053"/>
    </source>
</evidence>
<dbReference type="InterPro" id="IPR029071">
    <property type="entry name" value="Ubiquitin-like_domsf"/>
</dbReference>
<dbReference type="PROSITE" id="PS50053">
    <property type="entry name" value="UBIQUITIN_2"/>
    <property type="match status" value="1"/>
</dbReference>
<gene>
    <name evidence="4" type="ORF">BLNAU_18913</name>
</gene>